<dbReference type="InterPro" id="IPR003777">
    <property type="entry name" value="XdhC_CoxI"/>
</dbReference>
<evidence type="ECO:0000313" key="3">
    <source>
        <dbReference type="EMBL" id="MCS5727596.1"/>
    </source>
</evidence>
<feature type="domain" description="XdhC Rossmann" evidence="2">
    <location>
        <begin position="219"/>
        <end position="360"/>
    </location>
</feature>
<dbReference type="Pfam" id="PF13478">
    <property type="entry name" value="XdhC_C"/>
    <property type="match status" value="1"/>
</dbReference>
<dbReference type="Gene3D" id="3.40.50.720">
    <property type="entry name" value="NAD(P)-binding Rossmann-like Domain"/>
    <property type="match status" value="1"/>
</dbReference>
<dbReference type="Pfam" id="PF02625">
    <property type="entry name" value="XdhC_CoxI"/>
    <property type="match status" value="1"/>
</dbReference>
<evidence type="ECO:0000313" key="4">
    <source>
        <dbReference type="Proteomes" id="UP001165587"/>
    </source>
</evidence>
<dbReference type="PANTHER" id="PTHR30388">
    <property type="entry name" value="ALDEHYDE OXIDOREDUCTASE MOLYBDENUM COFACTOR ASSEMBLY PROTEIN"/>
    <property type="match status" value="1"/>
</dbReference>
<sequence>MLELAAALLESLATGRRLAVATVVAVDGSAPRALGTSMAVDDAGRVIGSISGGCVEGAVYEACGRVLDTGEAEICAFGFSDADAFAVGLSCGGRITVAVHELAPAGMRNEASTALLGELALAREGRAAGVALVLPQASEDVDEQGRRPADGLRLMVAHDTWEGDAGALGPAVLVPAVPAALQAALLGALHRGRTERREIECDGVVVEAVLVVAAAPPRMIVFGAVDFSVALSNAAALLGYRVTVCDARPVFATADRFPHAEVVNRWPTDYLAETEVDERTVVCILTHDDKFDVPLIEAALALPVAYVGAMGSRVTHDRRVAALRSRGLDDEALASLHSPIGLDLGGSTPEETAVSILAEVIAARNGASGASLRVASGPIHRVDAVPVDRVVDRAPVVGEAP</sequence>
<name>A0AA42BVQ8_9MICO</name>
<reference evidence="3" key="1">
    <citation type="submission" date="2022-08" db="EMBL/GenBank/DDBJ databases">
        <authorList>
            <person name="Deng Y."/>
            <person name="Han X.-F."/>
            <person name="Zhang Y.-Q."/>
        </authorList>
    </citation>
    <scope>NUCLEOTIDE SEQUENCE</scope>
    <source>
        <strain evidence="3">CPCC 203407</strain>
    </source>
</reference>
<comment type="caution">
    <text evidence="3">The sequence shown here is derived from an EMBL/GenBank/DDBJ whole genome shotgun (WGS) entry which is preliminary data.</text>
</comment>
<dbReference type="RefSeq" id="WP_259530596.1">
    <property type="nucleotide sequence ID" value="NZ_JANLCK010000012.1"/>
</dbReference>
<feature type="domain" description="XdhC- CoxI" evidence="1">
    <location>
        <begin position="12"/>
        <end position="76"/>
    </location>
</feature>
<protein>
    <submittedName>
        <fullName evidence="3">XdhC family protein</fullName>
    </submittedName>
</protein>
<dbReference type="InterPro" id="IPR027051">
    <property type="entry name" value="XdhC_Rossmann_dom"/>
</dbReference>
<dbReference type="InterPro" id="IPR052698">
    <property type="entry name" value="MoCofactor_Util/Proc"/>
</dbReference>
<keyword evidence="4" id="KW-1185">Reference proteome</keyword>
<accession>A0AA42BVQ8</accession>
<proteinExistence type="predicted"/>
<dbReference type="Proteomes" id="UP001165587">
    <property type="component" value="Unassembled WGS sequence"/>
</dbReference>
<dbReference type="AlphaFoldDB" id="A0AA42BVQ8"/>
<evidence type="ECO:0000259" key="2">
    <source>
        <dbReference type="Pfam" id="PF13478"/>
    </source>
</evidence>
<organism evidence="3 4">
    <name type="scientific">Herbiconiux oxytropis</name>
    <dbReference type="NCBI Taxonomy" id="2970915"/>
    <lineage>
        <taxon>Bacteria</taxon>
        <taxon>Bacillati</taxon>
        <taxon>Actinomycetota</taxon>
        <taxon>Actinomycetes</taxon>
        <taxon>Micrococcales</taxon>
        <taxon>Microbacteriaceae</taxon>
        <taxon>Herbiconiux</taxon>
    </lineage>
</organism>
<dbReference type="EMBL" id="JANLCK010000012">
    <property type="protein sequence ID" value="MCS5727596.1"/>
    <property type="molecule type" value="Genomic_DNA"/>
</dbReference>
<gene>
    <name evidence="3" type="ORF">N1028_17010</name>
</gene>
<evidence type="ECO:0000259" key="1">
    <source>
        <dbReference type="Pfam" id="PF02625"/>
    </source>
</evidence>
<dbReference type="PANTHER" id="PTHR30388:SF4">
    <property type="entry name" value="MOLYBDENUM COFACTOR INSERTION CHAPERONE PAOD"/>
    <property type="match status" value="1"/>
</dbReference>